<comment type="caution">
    <text evidence="5">The sequence shown here is derived from an EMBL/GenBank/DDBJ whole genome shotgun (WGS) entry which is preliminary data.</text>
</comment>
<dbReference type="InterPro" id="IPR018060">
    <property type="entry name" value="HTH_AraC"/>
</dbReference>
<dbReference type="PROSITE" id="PS01124">
    <property type="entry name" value="HTH_ARAC_FAMILY_2"/>
    <property type="match status" value="1"/>
</dbReference>
<evidence type="ECO:0000313" key="6">
    <source>
        <dbReference type="Proteomes" id="UP000266172"/>
    </source>
</evidence>
<dbReference type="RefSeq" id="WP_118096904.1">
    <property type="nucleotide sequence ID" value="NZ_CATVZQ010000005.1"/>
</dbReference>
<feature type="domain" description="HTH araC/xylS-type" evidence="4">
    <location>
        <begin position="302"/>
        <end position="399"/>
    </location>
</feature>
<dbReference type="GO" id="GO:0003700">
    <property type="term" value="F:DNA-binding transcription factor activity"/>
    <property type="evidence" value="ECO:0007669"/>
    <property type="project" value="InterPro"/>
</dbReference>
<keyword evidence="3" id="KW-0804">Transcription</keyword>
<evidence type="ECO:0000256" key="3">
    <source>
        <dbReference type="ARBA" id="ARBA00023163"/>
    </source>
</evidence>
<dbReference type="EMBL" id="QRVL01000002">
    <property type="protein sequence ID" value="RGS41528.1"/>
    <property type="molecule type" value="Genomic_DNA"/>
</dbReference>
<accession>A0A395V8C2</accession>
<protein>
    <submittedName>
        <fullName evidence="5">AraC family transcriptional regulator</fullName>
    </submittedName>
</protein>
<evidence type="ECO:0000313" key="5">
    <source>
        <dbReference type="EMBL" id="RGS41528.1"/>
    </source>
</evidence>
<dbReference type="PANTHER" id="PTHR43280:SF2">
    <property type="entry name" value="HTH-TYPE TRANSCRIPTIONAL REGULATOR EXSA"/>
    <property type="match status" value="1"/>
</dbReference>
<organism evidence="5 6">
    <name type="scientific">Roseburia hominis</name>
    <dbReference type="NCBI Taxonomy" id="301301"/>
    <lineage>
        <taxon>Bacteria</taxon>
        <taxon>Bacillati</taxon>
        <taxon>Bacillota</taxon>
        <taxon>Clostridia</taxon>
        <taxon>Lachnospirales</taxon>
        <taxon>Lachnospiraceae</taxon>
        <taxon>Roseburia</taxon>
    </lineage>
</organism>
<proteinExistence type="predicted"/>
<reference evidence="5 6" key="1">
    <citation type="submission" date="2018-08" db="EMBL/GenBank/DDBJ databases">
        <title>A genome reference for cultivated species of the human gut microbiota.</title>
        <authorList>
            <person name="Zou Y."/>
            <person name="Xue W."/>
            <person name="Luo G."/>
        </authorList>
    </citation>
    <scope>NUCLEOTIDE SEQUENCE [LARGE SCALE GENOMIC DNA]</scope>
    <source>
        <strain evidence="5 6">AF22-12AC</strain>
    </source>
</reference>
<dbReference type="SMART" id="SM00342">
    <property type="entry name" value="HTH_ARAC"/>
    <property type="match status" value="1"/>
</dbReference>
<dbReference type="PANTHER" id="PTHR43280">
    <property type="entry name" value="ARAC-FAMILY TRANSCRIPTIONAL REGULATOR"/>
    <property type="match status" value="1"/>
</dbReference>
<dbReference type="PROSITE" id="PS00041">
    <property type="entry name" value="HTH_ARAC_FAMILY_1"/>
    <property type="match status" value="1"/>
</dbReference>
<dbReference type="GO" id="GO:0043565">
    <property type="term" value="F:sequence-specific DNA binding"/>
    <property type="evidence" value="ECO:0007669"/>
    <property type="project" value="InterPro"/>
</dbReference>
<dbReference type="InterPro" id="IPR018062">
    <property type="entry name" value="HTH_AraC-typ_CS"/>
</dbReference>
<dbReference type="Pfam" id="PF12833">
    <property type="entry name" value="HTH_18"/>
    <property type="match status" value="1"/>
</dbReference>
<keyword evidence="2" id="KW-0238">DNA-binding</keyword>
<dbReference type="AlphaFoldDB" id="A0A395V8C2"/>
<evidence type="ECO:0000259" key="4">
    <source>
        <dbReference type="PROSITE" id="PS01124"/>
    </source>
</evidence>
<evidence type="ECO:0000256" key="2">
    <source>
        <dbReference type="ARBA" id="ARBA00023125"/>
    </source>
</evidence>
<dbReference type="SUPFAM" id="SSF46689">
    <property type="entry name" value="Homeodomain-like"/>
    <property type="match status" value="2"/>
</dbReference>
<evidence type="ECO:0000256" key="1">
    <source>
        <dbReference type="ARBA" id="ARBA00023015"/>
    </source>
</evidence>
<sequence length="399" mass="46372">MEQPILSFLTAYFSDLHIQCRLTDRKQLELADLDLGLRNSILMQEADAQKQAPFPFVQNTIYFIVDYYECNYSFFRLPDKSAFLFVGPFLWREFERSQILSLMNRLDIPTELFPQLQEYYHALPLIADKASMTALLRHVYQTLDADADVSVQTLHLKDLETRESFLEKHQFVVPEDPVLSMHLLEERYHIEDELLDAISHGNSARALSFMEALGNLRFVPRTEDALRNRKNLILTLNTLLRRKAYETGVHPFYIDAVSGNFARMIESIQSVEEINDLISYMVQSYCQLVEQRSMSSYSDPIRQILVTIDASLTGDLSLKRFANELFLNTSYLSTLFKKEVGMTLTDYVNANRIEYAKKLLRSTLLPVQDVAAACGIPDVHYFTRLFRRITGMTPREWRR</sequence>
<keyword evidence="1" id="KW-0805">Transcription regulation</keyword>
<dbReference type="InterPro" id="IPR009057">
    <property type="entry name" value="Homeodomain-like_sf"/>
</dbReference>
<name>A0A395V8C2_9FIRM</name>
<gene>
    <name evidence="5" type="ORF">DWX93_05260</name>
</gene>
<dbReference type="Gene3D" id="1.10.10.60">
    <property type="entry name" value="Homeodomain-like"/>
    <property type="match status" value="2"/>
</dbReference>
<dbReference type="Proteomes" id="UP000266172">
    <property type="component" value="Unassembled WGS sequence"/>
</dbReference>